<reference evidence="1" key="1">
    <citation type="submission" date="2018-02" db="EMBL/GenBank/DDBJ databases">
        <authorList>
            <person name="Cohen D.B."/>
            <person name="Kent A.D."/>
        </authorList>
    </citation>
    <scope>NUCLEOTIDE SEQUENCE</scope>
</reference>
<name>A0A2N9E9F6_FAGSY</name>
<dbReference type="AlphaFoldDB" id="A0A2N9E9F6"/>
<protein>
    <submittedName>
        <fullName evidence="1">Uncharacterized protein</fullName>
    </submittedName>
</protein>
<proteinExistence type="predicted"/>
<dbReference type="EMBL" id="OIVN01000170">
    <property type="protein sequence ID" value="SPC75617.1"/>
    <property type="molecule type" value="Genomic_DNA"/>
</dbReference>
<organism evidence="1">
    <name type="scientific">Fagus sylvatica</name>
    <name type="common">Beechnut</name>
    <dbReference type="NCBI Taxonomy" id="28930"/>
    <lineage>
        <taxon>Eukaryota</taxon>
        <taxon>Viridiplantae</taxon>
        <taxon>Streptophyta</taxon>
        <taxon>Embryophyta</taxon>
        <taxon>Tracheophyta</taxon>
        <taxon>Spermatophyta</taxon>
        <taxon>Magnoliopsida</taxon>
        <taxon>eudicotyledons</taxon>
        <taxon>Gunneridae</taxon>
        <taxon>Pentapetalae</taxon>
        <taxon>rosids</taxon>
        <taxon>fabids</taxon>
        <taxon>Fagales</taxon>
        <taxon>Fagaceae</taxon>
        <taxon>Fagus</taxon>
    </lineage>
</organism>
<gene>
    <name evidence="1" type="ORF">FSB_LOCUS3499</name>
</gene>
<sequence length="80" mass="8964">MTCNSGIEAFKHYSECPPSGITWYFSPWSIGFFLPNPLPLADWAKITLYLASPLGLHLGRWEILLTCCYSGPMGDCMRCS</sequence>
<evidence type="ECO:0000313" key="1">
    <source>
        <dbReference type="EMBL" id="SPC75617.1"/>
    </source>
</evidence>
<accession>A0A2N9E9F6</accession>